<dbReference type="EMBL" id="AVGG01000003">
    <property type="protein sequence ID" value="ESU29040.1"/>
    <property type="molecule type" value="Genomic_DNA"/>
</dbReference>
<evidence type="ECO:0000313" key="1">
    <source>
        <dbReference type="EMBL" id="ESU29040.1"/>
    </source>
</evidence>
<sequence length="37" mass="4192">MCFEAKEVMVSFSVGMSELVRKSNLIKNGIVLKLSRF</sequence>
<dbReference type="AlphaFoldDB" id="V6SX91"/>
<organism evidence="1 2">
    <name type="scientific">Flavobacterium limnosediminis JC2902</name>
    <dbReference type="NCBI Taxonomy" id="1341181"/>
    <lineage>
        <taxon>Bacteria</taxon>
        <taxon>Pseudomonadati</taxon>
        <taxon>Bacteroidota</taxon>
        <taxon>Flavobacteriia</taxon>
        <taxon>Flavobacteriales</taxon>
        <taxon>Flavobacteriaceae</taxon>
        <taxon>Flavobacterium</taxon>
    </lineage>
</organism>
<protein>
    <submittedName>
        <fullName evidence="1">Uncharacterized protein</fullName>
    </submittedName>
</protein>
<keyword evidence="2" id="KW-1185">Reference proteome</keyword>
<name>V6SX91_9FLAO</name>
<evidence type="ECO:0000313" key="2">
    <source>
        <dbReference type="Proteomes" id="UP000018004"/>
    </source>
</evidence>
<proteinExistence type="predicted"/>
<gene>
    <name evidence="1" type="ORF">FLJC2902T_10750</name>
</gene>
<comment type="caution">
    <text evidence="1">The sequence shown here is derived from an EMBL/GenBank/DDBJ whole genome shotgun (WGS) entry which is preliminary data.</text>
</comment>
<reference evidence="1 2" key="1">
    <citation type="submission" date="2013-08" db="EMBL/GenBank/DDBJ databases">
        <title>Flavobacterium limnosediminis JC2902 genome sequencing.</title>
        <authorList>
            <person name="Lee K."/>
            <person name="Yi H."/>
            <person name="Park S."/>
            <person name="Chun J."/>
        </authorList>
    </citation>
    <scope>NUCLEOTIDE SEQUENCE [LARGE SCALE GENOMIC DNA]</scope>
    <source>
        <strain evidence="1 2">JC2902</strain>
    </source>
</reference>
<dbReference type="Proteomes" id="UP000018004">
    <property type="component" value="Unassembled WGS sequence"/>
</dbReference>
<accession>V6SX91</accession>